<dbReference type="InterPro" id="IPR008772">
    <property type="entry name" value="Phosphonate_metab_PhnH"/>
</dbReference>
<reference evidence="1" key="1">
    <citation type="submission" date="2023-08" db="EMBL/GenBank/DDBJ databases">
        <title>Complete genome sequence of Sinorhizobium chiapanecum ITTG S70 isolated from Acaciella angustissima nodules in Chiapas-Mexico.</title>
        <authorList>
            <person name="Rincon-Rosales R."/>
            <person name="Rogel M.A."/>
            <person name="Rincon-Medina C.I."/>
            <person name="Guerrero G."/>
            <person name="Manzano-Gomez L.A."/>
            <person name="Lopez-Lopez A."/>
            <person name="Rincon Molina F.A."/>
            <person name="Martinez-Romero E."/>
        </authorList>
    </citation>
    <scope>NUCLEOTIDE SEQUENCE</scope>
    <source>
        <strain evidence="1">ITTG S70</strain>
        <plasmid evidence="1">pSchITTGS70b</plasmid>
    </source>
</reference>
<gene>
    <name evidence="1" type="primary">phnH</name>
    <name evidence="1" type="ORF">RB548_22625</name>
</gene>
<keyword evidence="2" id="KW-1185">Reference proteome</keyword>
<evidence type="ECO:0000313" key="1">
    <source>
        <dbReference type="EMBL" id="WVT06218.1"/>
    </source>
</evidence>
<dbReference type="EMBL" id="CP133150">
    <property type="protein sequence ID" value="WVT06218.1"/>
    <property type="molecule type" value="Genomic_DNA"/>
</dbReference>
<dbReference type="RefSeq" id="WP_331375281.1">
    <property type="nucleotide sequence ID" value="NZ_CP133150.1"/>
</dbReference>
<proteinExistence type="predicted"/>
<keyword evidence="1" id="KW-0614">Plasmid</keyword>
<dbReference type="Pfam" id="PF05845">
    <property type="entry name" value="PhnH"/>
    <property type="match status" value="1"/>
</dbReference>
<dbReference type="Gene3D" id="3.40.50.11310">
    <property type="entry name" value="Bacterial phosphonate metabolism protein PhnH"/>
    <property type="match status" value="1"/>
</dbReference>
<dbReference type="GO" id="GO:0016829">
    <property type="term" value="F:lyase activity"/>
    <property type="evidence" value="ECO:0007669"/>
    <property type="project" value="UniProtKB-KW"/>
</dbReference>
<protein>
    <submittedName>
        <fullName evidence="1">Phosphonate C-P lyase system protein PhnH</fullName>
    </submittedName>
</protein>
<dbReference type="NCBIfam" id="TIGR03292">
    <property type="entry name" value="PhnH_redo"/>
    <property type="match status" value="1"/>
</dbReference>
<dbReference type="PIRSF" id="PIRSF020680">
    <property type="entry name" value="PhnH"/>
    <property type="match status" value="1"/>
</dbReference>
<dbReference type="SUPFAM" id="SSF159709">
    <property type="entry name" value="PhnH-like"/>
    <property type="match status" value="1"/>
</dbReference>
<name>A0ABZ2BHI7_9HYPH</name>
<keyword evidence="1" id="KW-0456">Lyase</keyword>
<organism evidence="1 2">
    <name type="scientific">Sinorhizobium chiapasense</name>
    <dbReference type="NCBI Taxonomy" id="501572"/>
    <lineage>
        <taxon>Bacteria</taxon>
        <taxon>Pseudomonadati</taxon>
        <taxon>Pseudomonadota</taxon>
        <taxon>Alphaproteobacteria</taxon>
        <taxon>Hyphomicrobiales</taxon>
        <taxon>Rhizobiaceae</taxon>
        <taxon>Sinorhizobium/Ensifer group</taxon>
        <taxon>Sinorhizobium</taxon>
    </lineage>
</organism>
<dbReference type="InterPro" id="IPR038058">
    <property type="entry name" value="PhnH-like_sp"/>
</dbReference>
<dbReference type="Proteomes" id="UP001432360">
    <property type="component" value="Plasmid pSchITTGS70b"/>
</dbReference>
<accession>A0ABZ2BHI7</accession>
<geneLocation type="plasmid" evidence="1 2">
    <name>pSchITTGS70b</name>
</geneLocation>
<sequence>MTIQSSAPSVRAISPAGASLKPGFADPIFDAQAVFRAALVATSYPGRVIPLDRNLAAPQPFSSATAALCLTLMDFETPAWLDRRAASGEATAWLRFHCSLPLTETAAEARFAIVSDPANLPRLRELNPGDVEYPDRSTTLIIQVPSLTDGPTTTWTGPGINGSIKVGIAGLPFRFWEDWDLNSELYPRGIDVIFTSGNAVVGLPRTIKVEA</sequence>
<evidence type="ECO:0000313" key="2">
    <source>
        <dbReference type="Proteomes" id="UP001432360"/>
    </source>
</evidence>